<protein>
    <recommendedName>
        <fullName evidence="2 3">Single-stranded DNA-binding protein</fullName>
        <shortName evidence="2">SSB</shortName>
    </recommendedName>
</protein>
<comment type="subunit">
    <text evidence="2">Homotetramer.</text>
</comment>
<dbReference type="PIRSF" id="PIRSF002070">
    <property type="entry name" value="SSB"/>
    <property type="match status" value="1"/>
</dbReference>
<dbReference type="GO" id="GO:0006260">
    <property type="term" value="P:DNA replication"/>
    <property type="evidence" value="ECO:0007669"/>
    <property type="project" value="InterPro"/>
</dbReference>
<dbReference type="InterPro" id="IPR012340">
    <property type="entry name" value="NA-bd_OB-fold"/>
</dbReference>
<dbReference type="GO" id="GO:0003697">
    <property type="term" value="F:single-stranded DNA binding"/>
    <property type="evidence" value="ECO:0007669"/>
    <property type="project" value="UniProtKB-UniRule"/>
</dbReference>
<dbReference type="SUPFAM" id="SSF50249">
    <property type="entry name" value="Nucleic acid-binding proteins"/>
    <property type="match status" value="1"/>
</dbReference>
<gene>
    <name evidence="4" type="ORF">K7J14_09455</name>
</gene>
<evidence type="ECO:0000313" key="4">
    <source>
        <dbReference type="EMBL" id="MCD1654924.1"/>
    </source>
</evidence>
<dbReference type="CDD" id="cd04496">
    <property type="entry name" value="SSB_OBF"/>
    <property type="match status" value="1"/>
</dbReference>
<dbReference type="Gene3D" id="2.40.50.140">
    <property type="entry name" value="Nucleic acid-binding proteins"/>
    <property type="match status" value="1"/>
</dbReference>
<dbReference type="PANTHER" id="PTHR10302:SF0">
    <property type="entry name" value="SINGLE-STRANDED DNA-BINDING PROTEIN, MITOCHONDRIAL"/>
    <property type="match status" value="1"/>
</dbReference>
<sequence length="148" mass="16447">MNALNSILIEGNVVRDPVLKETPRGSSVCNFSIASNRYFKQDDEYEQETSFFEVESWSKLAEACGKNCGKGRGVRVVGRLKQDRWTGADGKNYSKVKVVAEHVEFKPRFKTPDAGKPGSSASKDDSDLISYMVAEIPEESEIESEAVF</sequence>
<dbReference type="HAMAP" id="MF_00984">
    <property type="entry name" value="SSB"/>
    <property type="match status" value="1"/>
</dbReference>
<reference evidence="4" key="1">
    <citation type="submission" date="2021-08" db="EMBL/GenBank/DDBJ databases">
        <title>Comparative analyses of Brucepasteria parasyntrophica and Teretinema zuelzerae.</title>
        <authorList>
            <person name="Song Y."/>
            <person name="Brune A."/>
        </authorList>
    </citation>
    <scope>NUCLEOTIDE SEQUENCE</scope>
    <source>
        <strain evidence="4">DSM 1903</strain>
    </source>
</reference>
<dbReference type="GO" id="GO:0009295">
    <property type="term" value="C:nucleoid"/>
    <property type="evidence" value="ECO:0007669"/>
    <property type="project" value="TreeGrafter"/>
</dbReference>
<organism evidence="4 5">
    <name type="scientific">Teretinema zuelzerae</name>
    <dbReference type="NCBI Taxonomy" id="156"/>
    <lineage>
        <taxon>Bacteria</taxon>
        <taxon>Pseudomonadati</taxon>
        <taxon>Spirochaetota</taxon>
        <taxon>Spirochaetia</taxon>
        <taxon>Spirochaetales</taxon>
        <taxon>Treponemataceae</taxon>
        <taxon>Teretinema</taxon>
    </lineage>
</organism>
<evidence type="ECO:0000256" key="1">
    <source>
        <dbReference type="ARBA" id="ARBA00023125"/>
    </source>
</evidence>
<evidence type="ECO:0000313" key="5">
    <source>
        <dbReference type="Proteomes" id="UP001198163"/>
    </source>
</evidence>
<dbReference type="NCBIfam" id="TIGR00621">
    <property type="entry name" value="ssb"/>
    <property type="match status" value="1"/>
</dbReference>
<accession>A0AAE3EHR2</accession>
<keyword evidence="1 2" id="KW-0238">DNA-binding</keyword>
<keyword evidence="5" id="KW-1185">Reference proteome</keyword>
<comment type="caution">
    <text evidence="4">The sequence shown here is derived from an EMBL/GenBank/DDBJ whole genome shotgun (WGS) entry which is preliminary data.</text>
</comment>
<dbReference type="InterPro" id="IPR011344">
    <property type="entry name" value="ssDNA-bd"/>
</dbReference>
<dbReference type="RefSeq" id="WP_230755591.1">
    <property type="nucleotide sequence ID" value="NZ_JAINWA010000003.1"/>
</dbReference>
<dbReference type="EMBL" id="JAINWA010000003">
    <property type="protein sequence ID" value="MCD1654924.1"/>
    <property type="molecule type" value="Genomic_DNA"/>
</dbReference>
<evidence type="ECO:0000256" key="3">
    <source>
        <dbReference type="PIRNR" id="PIRNR002070"/>
    </source>
</evidence>
<dbReference type="PROSITE" id="PS50935">
    <property type="entry name" value="SSB"/>
    <property type="match status" value="1"/>
</dbReference>
<name>A0AAE3EHR2_9SPIR</name>
<dbReference type="Pfam" id="PF00436">
    <property type="entry name" value="SSB"/>
    <property type="match status" value="1"/>
</dbReference>
<comment type="caution">
    <text evidence="2">Lacks conserved residue(s) required for the propagation of feature annotation.</text>
</comment>
<evidence type="ECO:0000256" key="2">
    <source>
        <dbReference type="HAMAP-Rule" id="MF_00984"/>
    </source>
</evidence>
<dbReference type="InterPro" id="IPR000424">
    <property type="entry name" value="Primosome_PriB/ssb"/>
</dbReference>
<dbReference type="AlphaFoldDB" id="A0AAE3EHR2"/>
<dbReference type="PANTHER" id="PTHR10302">
    <property type="entry name" value="SINGLE-STRANDED DNA-BINDING PROTEIN"/>
    <property type="match status" value="1"/>
</dbReference>
<proteinExistence type="inferred from homology"/>
<dbReference type="Proteomes" id="UP001198163">
    <property type="component" value="Unassembled WGS sequence"/>
</dbReference>